<comment type="caution">
    <text evidence="1">The sequence shown here is derived from an EMBL/GenBank/DDBJ whole genome shotgun (WGS) entry which is preliminary data.</text>
</comment>
<gene>
    <name evidence="1" type="ORF">PoB_003317000</name>
</gene>
<dbReference type="Proteomes" id="UP000735302">
    <property type="component" value="Unassembled WGS sequence"/>
</dbReference>
<organism evidence="1 2">
    <name type="scientific">Plakobranchus ocellatus</name>
    <dbReference type="NCBI Taxonomy" id="259542"/>
    <lineage>
        <taxon>Eukaryota</taxon>
        <taxon>Metazoa</taxon>
        <taxon>Spiralia</taxon>
        <taxon>Lophotrochozoa</taxon>
        <taxon>Mollusca</taxon>
        <taxon>Gastropoda</taxon>
        <taxon>Heterobranchia</taxon>
        <taxon>Euthyneura</taxon>
        <taxon>Panpulmonata</taxon>
        <taxon>Sacoglossa</taxon>
        <taxon>Placobranchoidea</taxon>
        <taxon>Plakobranchidae</taxon>
        <taxon>Plakobranchus</taxon>
    </lineage>
</organism>
<accession>A0AAV4AH30</accession>
<reference evidence="1 2" key="1">
    <citation type="journal article" date="2021" name="Elife">
        <title>Chloroplast acquisition without the gene transfer in kleptoplastic sea slugs, Plakobranchus ocellatus.</title>
        <authorList>
            <person name="Maeda T."/>
            <person name="Takahashi S."/>
            <person name="Yoshida T."/>
            <person name="Shimamura S."/>
            <person name="Takaki Y."/>
            <person name="Nagai Y."/>
            <person name="Toyoda A."/>
            <person name="Suzuki Y."/>
            <person name="Arimoto A."/>
            <person name="Ishii H."/>
            <person name="Satoh N."/>
            <person name="Nishiyama T."/>
            <person name="Hasebe M."/>
            <person name="Maruyama T."/>
            <person name="Minagawa J."/>
            <person name="Obokata J."/>
            <person name="Shigenobu S."/>
        </authorList>
    </citation>
    <scope>NUCLEOTIDE SEQUENCE [LARGE SCALE GENOMIC DNA]</scope>
</reference>
<name>A0AAV4AH30_9GAST</name>
<evidence type="ECO:0000313" key="2">
    <source>
        <dbReference type="Proteomes" id="UP000735302"/>
    </source>
</evidence>
<keyword evidence="2" id="KW-1185">Reference proteome</keyword>
<dbReference type="AlphaFoldDB" id="A0AAV4AH30"/>
<protein>
    <submittedName>
        <fullName evidence="1">Uncharacterized protein</fullName>
    </submittedName>
</protein>
<proteinExistence type="predicted"/>
<dbReference type="EMBL" id="BLXT01003781">
    <property type="protein sequence ID" value="GFO06665.1"/>
    <property type="molecule type" value="Genomic_DNA"/>
</dbReference>
<sequence>MYAAQTVNVDQVERWIHVELTNKIGNNATSGTTWEGERRVFINNEMGSNLDCWCDQCVRSWCYMGKHSIDLGNTSINVTVPNTAESVRCVLPSDASTVRLYCMTFCKMHNCRKTEAPPLRLKNIYSQCPSAYLACIGEECFTWCVVSDTPTGISNFAFLRGRGNGGRKERHPSEVDLMLIIFSFLVVVTA</sequence>
<evidence type="ECO:0000313" key="1">
    <source>
        <dbReference type="EMBL" id="GFO06665.1"/>
    </source>
</evidence>